<dbReference type="EMBL" id="HBUF01084788">
    <property type="protein sequence ID" value="CAG6634034.1"/>
    <property type="molecule type" value="Transcribed_RNA"/>
</dbReference>
<evidence type="ECO:0000256" key="9">
    <source>
        <dbReference type="ARBA" id="ARBA00023180"/>
    </source>
</evidence>
<dbReference type="Pfam" id="PF19272">
    <property type="entry name" value="ASMase_C"/>
    <property type="match status" value="1"/>
</dbReference>
<dbReference type="SUPFAM" id="SSF56300">
    <property type="entry name" value="Metallo-dependent phosphatases"/>
    <property type="match status" value="1"/>
</dbReference>
<dbReference type="InterPro" id="IPR041805">
    <property type="entry name" value="ASMase/PPN1_MPP"/>
</dbReference>
<dbReference type="InterPro" id="IPR029052">
    <property type="entry name" value="Metallo-depent_PP-like"/>
</dbReference>
<evidence type="ECO:0000259" key="11">
    <source>
        <dbReference type="Pfam" id="PF00149"/>
    </source>
</evidence>
<dbReference type="EMBL" id="HBUF01189267">
    <property type="protein sequence ID" value="CAG6657696.1"/>
    <property type="molecule type" value="Transcribed_RNA"/>
</dbReference>
<evidence type="ECO:0000256" key="10">
    <source>
        <dbReference type="SAM" id="SignalP"/>
    </source>
</evidence>
<keyword evidence="9" id="KW-0325">Glycoprotein</keyword>
<dbReference type="EMBL" id="HBUF01662403">
    <property type="protein sequence ID" value="CAG6788942.1"/>
    <property type="molecule type" value="Transcribed_RNA"/>
</dbReference>
<keyword evidence="5" id="KW-0479">Metal-binding</keyword>
<keyword evidence="6 10" id="KW-0732">Signal</keyword>
<dbReference type="GO" id="GO:0008081">
    <property type="term" value="F:phosphoric diester hydrolase activity"/>
    <property type="evidence" value="ECO:0007669"/>
    <property type="project" value="TreeGrafter"/>
</dbReference>
<comment type="cofactor">
    <cofactor evidence="1">
        <name>Zn(2+)</name>
        <dbReference type="ChEBI" id="CHEBI:29105"/>
    </cofactor>
</comment>
<feature type="signal peptide" evidence="10">
    <location>
        <begin position="1"/>
        <end position="20"/>
    </location>
</feature>
<dbReference type="EMBL" id="HBUF01189265">
    <property type="protein sequence ID" value="CAG6657693.1"/>
    <property type="molecule type" value="Transcribed_RNA"/>
</dbReference>
<evidence type="ECO:0000256" key="6">
    <source>
        <dbReference type="ARBA" id="ARBA00022729"/>
    </source>
</evidence>
<keyword evidence="4" id="KW-0964">Secreted</keyword>
<dbReference type="EMBL" id="HBUF01084792">
    <property type="protein sequence ID" value="CAG6634042.1"/>
    <property type="molecule type" value="Transcribed_RNA"/>
</dbReference>
<organism evidence="13">
    <name type="scientific">Cacopsylla melanoneura</name>
    <dbReference type="NCBI Taxonomy" id="428564"/>
    <lineage>
        <taxon>Eukaryota</taxon>
        <taxon>Metazoa</taxon>
        <taxon>Ecdysozoa</taxon>
        <taxon>Arthropoda</taxon>
        <taxon>Hexapoda</taxon>
        <taxon>Insecta</taxon>
        <taxon>Pterygota</taxon>
        <taxon>Neoptera</taxon>
        <taxon>Paraneoptera</taxon>
        <taxon>Hemiptera</taxon>
        <taxon>Sternorrhyncha</taxon>
        <taxon>Psylloidea</taxon>
        <taxon>Psyllidae</taxon>
        <taxon>Psyllinae</taxon>
        <taxon>Cacopsylla</taxon>
    </lineage>
</organism>
<dbReference type="AlphaFoldDB" id="A0A8D8UZP5"/>
<evidence type="ECO:0000256" key="3">
    <source>
        <dbReference type="ARBA" id="ARBA00008234"/>
    </source>
</evidence>
<comment type="subcellular location">
    <subcellularLocation>
        <location evidence="2">Secreted</location>
    </subcellularLocation>
</comment>
<proteinExistence type="inferred from homology"/>
<dbReference type="EMBL" id="HBUF01351608">
    <property type="protein sequence ID" value="CAG6714272.1"/>
    <property type="molecule type" value="Transcribed_RNA"/>
</dbReference>
<dbReference type="EMBL" id="HBUF01662402">
    <property type="protein sequence ID" value="CAG6788941.1"/>
    <property type="molecule type" value="Transcribed_RNA"/>
</dbReference>
<dbReference type="InterPro" id="IPR045473">
    <property type="entry name" value="ASM_C"/>
</dbReference>
<evidence type="ECO:0000256" key="8">
    <source>
        <dbReference type="ARBA" id="ARBA00022833"/>
    </source>
</evidence>
<evidence type="ECO:0000256" key="4">
    <source>
        <dbReference type="ARBA" id="ARBA00022525"/>
    </source>
</evidence>
<dbReference type="PANTHER" id="PTHR10340:SF57">
    <property type="entry name" value="METALLOPHOS DOMAIN-CONTAINING PROTEIN"/>
    <property type="match status" value="1"/>
</dbReference>
<comment type="similarity">
    <text evidence="3">Belongs to the acid sphingomyelinase family.</text>
</comment>
<feature type="domain" description="Calcineurin-like phosphoesterase" evidence="11">
    <location>
        <begin position="24"/>
        <end position="276"/>
    </location>
</feature>
<dbReference type="Gene3D" id="3.60.21.10">
    <property type="match status" value="1"/>
</dbReference>
<dbReference type="EMBL" id="HBUF01351609">
    <property type="protein sequence ID" value="CAG6714273.1"/>
    <property type="molecule type" value="Transcribed_RNA"/>
</dbReference>
<name>A0A8D8UZP5_9HEMI</name>
<evidence type="ECO:0000256" key="5">
    <source>
        <dbReference type="ARBA" id="ARBA00022723"/>
    </source>
</evidence>
<dbReference type="InterPro" id="IPR004843">
    <property type="entry name" value="Calcineurin-like_PHP"/>
</dbReference>
<dbReference type="EMBL" id="HBUF01351604">
    <property type="protein sequence ID" value="CAG6714268.1"/>
    <property type="molecule type" value="Transcribed_RNA"/>
</dbReference>
<dbReference type="EMBL" id="HBUF01351607">
    <property type="protein sequence ID" value="CAG6714271.1"/>
    <property type="molecule type" value="Transcribed_RNA"/>
</dbReference>
<evidence type="ECO:0000259" key="12">
    <source>
        <dbReference type="Pfam" id="PF19272"/>
    </source>
</evidence>
<dbReference type="EMBL" id="HBUF01084790">
    <property type="protein sequence ID" value="CAG6634038.1"/>
    <property type="molecule type" value="Transcribed_RNA"/>
</dbReference>
<feature type="domain" description="Sphingomyelin phosphodiesterase C-terminal" evidence="12">
    <location>
        <begin position="288"/>
        <end position="425"/>
    </location>
</feature>
<dbReference type="EMBL" id="HBUF01351605">
    <property type="protein sequence ID" value="CAG6714269.1"/>
    <property type="molecule type" value="Transcribed_RNA"/>
</dbReference>
<accession>A0A8D8UZP5</accession>
<evidence type="ECO:0000256" key="1">
    <source>
        <dbReference type="ARBA" id="ARBA00001947"/>
    </source>
</evidence>
<evidence type="ECO:0000313" key="13">
    <source>
        <dbReference type="EMBL" id="CAG6714269.1"/>
    </source>
</evidence>
<dbReference type="EMBL" id="HBUF01084791">
    <property type="protein sequence ID" value="CAG6634040.1"/>
    <property type="molecule type" value="Transcribed_RNA"/>
</dbReference>
<evidence type="ECO:0000256" key="2">
    <source>
        <dbReference type="ARBA" id="ARBA00004613"/>
    </source>
</evidence>
<reference evidence="13" key="1">
    <citation type="submission" date="2021-05" db="EMBL/GenBank/DDBJ databases">
        <authorList>
            <person name="Alioto T."/>
            <person name="Alioto T."/>
            <person name="Gomez Garrido J."/>
        </authorList>
    </citation>
    <scope>NUCLEOTIDE SEQUENCE</scope>
</reference>
<dbReference type="PANTHER" id="PTHR10340">
    <property type="entry name" value="SPHINGOMYELIN PHOSPHODIESTERASE"/>
    <property type="match status" value="1"/>
</dbReference>
<dbReference type="EMBL" id="HBUF01351606">
    <property type="protein sequence ID" value="CAG6714270.1"/>
    <property type="molecule type" value="Transcribed_RNA"/>
</dbReference>
<dbReference type="GO" id="GO:0046872">
    <property type="term" value="F:metal ion binding"/>
    <property type="evidence" value="ECO:0007669"/>
    <property type="project" value="UniProtKB-KW"/>
</dbReference>
<dbReference type="Pfam" id="PF00149">
    <property type="entry name" value="Metallophos"/>
    <property type="match status" value="1"/>
</dbReference>
<dbReference type="EMBL" id="HBUF01084793">
    <property type="protein sequence ID" value="CAG6634044.1"/>
    <property type="molecule type" value="Transcribed_RNA"/>
</dbReference>
<dbReference type="EMBL" id="HBUF01084789">
    <property type="protein sequence ID" value="CAG6634036.1"/>
    <property type="molecule type" value="Transcribed_RNA"/>
</dbReference>
<dbReference type="EMBL" id="HBUF01351610">
    <property type="protein sequence ID" value="CAG6714274.1"/>
    <property type="molecule type" value="Transcribed_RNA"/>
</dbReference>
<feature type="chain" id="PRO_5036428734" evidence="10">
    <location>
        <begin position="21"/>
        <end position="457"/>
    </location>
</feature>
<keyword evidence="7" id="KW-0378">Hydrolase</keyword>
<protein>
    <submittedName>
        <fullName evidence="13">Acid sphingomyelinase-like phosphodiesterase 3a</fullName>
    </submittedName>
</protein>
<dbReference type="CDD" id="cd00842">
    <property type="entry name" value="MPP_ASMase"/>
    <property type="match status" value="1"/>
</dbReference>
<keyword evidence="8" id="KW-0862">Zinc</keyword>
<dbReference type="GO" id="GO:0005615">
    <property type="term" value="C:extracellular space"/>
    <property type="evidence" value="ECO:0007669"/>
    <property type="project" value="TreeGrafter"/>
</dbReference>
<evidence type="ECO:0000256" key="7">
    <source>
        <dbReference type="ARBA" id="ARBA00022801"/>
    </source>
</evidence>
<sequence length="457" mass="52326">MYWTAGLIYFLILAITLASAKIGHFWHITDIHLDLDYSVGGDTKRNCRRSSSSSGHNFRPAARYGDYNCDSPWDLVRSAVHSMEQKHGEIEFILWTGDAVSELASYSSEQQYKALSNVTDILNRYFSSHFVIPVLGHDDPGASRGGRYSYTDLGHLFEKWLPPDAIVTFNKGGYYTFDQKKSRVRLVALNTNLFSNHILDSKEELEAQWKWFETIMNKAEKNNERVFIIGHMAPGADERQFDALPGYSEKYSAKYLRLVRKHASIIVGQFFGHLHSDTFRIVYDDSKPVSWMMMAPSVSPRRIPTGNNNPGIRIYKYDTVTGTVLDFSQYYLDLSEANSKNEAVWQLEYNLTSYYGLNEVSPRSLHELAQSFTLSNSLLFERYVRAYSVSFNHHYQHCDSNCKHTHYCAITKLEFSEFRNCLETAAHALASSNNHQQRNAQLASLLLIVPIVLGRLI</sequence>
<dbReference type="EMBL" id="HBUF01189266">
    <property type="protein sequence ID" value="CAG6657694.1"/>
    <property type="molecule type" value="Transcribed_RNA"/>
</dbReference>